<keyword evidence="5" id="KW-1185">Reference proteome</keyword>
<gene>
    <name evidence="4" type="ORF">SAMN05444277_10778</name>
</gene>
<dbReference type="GO" id="GO:0008374">
    <property type="term" value="F:O-acyltransferase activity"/>
    <property type="evidence" value="ECO:0007669"/>
    <property type="project" value="TreeGrafter"/>
</dbReference>
<dbReference type="AlphaFoldDB" id="A0A1I5WY75"/>
<dbReference type="STRING" id="1465490.SAMN05444277_10778"/>
<dbReference type="SUPFAM" id="SSF51161">
    <property type="entry name" value="Trimeric LpxA-like enzymes"/>
    <property type="match status" value="1"/>
</dbReference>
<dbReference type="PANTHER" id="PTHR23416">
    <property type="entry name" value="SIALIC ACID SYNTHASE-RELATED"/>
    <property type="match status" value="1"/>
</dbReference>
<dbReference type="NCBIfam" id="NF007797">
    <property type="entry name" value="PRK10502.1"/>
    <property type="match status" value="1"/>
</dbReference>
<proteinExistence type="inferred from homology"/>
<dbReference type="PANTHER" id="PTHR23416:SF23">
    <property type="entry name" value="ACETYLTRANSFERASE C18B11.09C-RELATED"/>
    <property type="match status" value="1"/>
</dbReference>
<evidence type="ECO:0000256" key="2">
    <source>
        <dbReference type="ARBA" id="ARBA00022679"/>
    </source>
</evidence>
<dbReference type="Proteomes" id="UP000199031">
    <property type="component" value="Unassembled WGS sequence"/>
</dbReference>
<sequence>MQFQNLKNFRLPEGFRGRPAWYVQTWWLVQMLLFKTSPQFMYGWRRFLLRSFGAKIGRKAIIRPTVHIQFPWKLEVGDYSWIGDDVVLYNLGEIKIGSHSVVSQRSYLCTGSHEHNKETFSIYSEPIVINDQCWLAADVFVAPGVHIGAGTVVGTRSCVFESLPEAKICFGSPAVVVKDRVCIQDSLKVAFTRPLEMLPIELWAGYNPASRGEW</sequence>
<evidence type="ECO:0000313" key="4">
    <source>
        <dbReference type="EMBL" id="SFQ24598.1"/>
    </source>
</evidence>
<dbReference type="InterPro" id="IPR018357">
    <property type="entry name" value="Hexapep_transf_CS"/>
</dbReference>
<comment type="similarity">
    <text evidence="1">Belongs to the transferase hexapeptide repeat family.</text>
</comment>
<dbReference type="OrthoDB" id="9814490at2"/>
<evidence type="ECO:0000256" key="1">
    <source>
        <dbReference type="ARBA" id="ARBA00007274"/>
    </source>
</evidence>
<dbReference type="InterPro" id="IPR011004">
    <property type="entry name" value="Trimer_LpxA-like_sf"/>
</dbReference>
<protein>
    <submittedName>
        <fullName evidence="4">Putative colanic acid biosynthesis acetyltransferase WcaF</fullName>
    </submittedName>
</protein>
<organism evidence="4 5">
    <name type="scientific">Parafilimonas terrae</name>
    <dbReference type="NCBI Taxonomy" id="1465490"/>
    <lineage>
        <taxon>Bacteria</taxon>
        <taxon>Pseudomonadati</taxon>
        <taxon>Bacteroidota</taxon>
        <taxon>Chitinophagia</taxon>
        <taxon>Chitinophagales</taxon>
        <taxon>Chitinophagaceae</taxon>
        <taxon>Parafilimonas</taxon>
    </lineage>
</organism>
<keyword evidence="2 4" id="KW-0808">Transferase</keyword>
<dbReference type="EMBL" id="FOXQ01000007">
    <property type="protein sequence ID" value="SFQ24598.1"/>
    <property type="molecule type" value="Genomic_DNA"/>
</dbReference>
<dbReference type="GO" id="GO:0005829">
    <property type="term" value="C:cytosol"/>
    <property type="evidence" value="ECO:0007669"/>
    <property type="project" value="TreeGrafter"/>
</dbReference>
<evidence type="ECO:0000256" key="3">
    <source>
        <dbReference type="ARBA" id="ARBA00022737"/>
    </source>
</evidence>
<reference evidence="4 5" key="1">
    <citation type="submission" date="2016-10" db="EMBL/GenBank/DDBJ databases">
        <authorList>
            <person name="de Groot N.N."/>
        </authorList>
    </citation>
    <scope>NUCLEOTIDE SEQUENCE [LARGE SCALE GENOMIC DNA]</scope>
    <source>
        <strain evidence="4 5">DSM 28286</strain>
    </source>
</reference>
<evidence type="ECO:0000313" key="5">
    <source>
        <dbReference type="Proteomes" id="UP000199031"/>
    </source>
</evidence>
<dbReference type="InterPro" id="IPR051159">
    <property type="entry name" value="Hexapeptide_acetyltransf"/>
</dbReference>
<dbReference type="CDD" id="cd05825">
    <property type="entry name" value="LbH_wcaF_like"/>
    <property type="match status" value="1"/>
</dbReference>
<accession>A0A1I5WY75</accession>
<name>A0A1I5WY75_9BACT</name>
<dbReference type="Gene3D" id="2.160.10.10">
    <property type="entry name" value="Hexapeptide repeat proteins"/>
    <property type="match status" value="1"/>
</dbReference>
<dbReference type="RefSeq" id="WP_090658969.1">
    <property type="nucleotide sequence ID" value="NZ_FOXQ01000007.1"/>
</dbReference>
<dbReference type="PROSITE" id="PS00101">
    <property type="entry name" value="HEXAPEP_TRANSFERASES"/>
    <property type="match status" value="1"/>
</dbReference>
<keyword evidence="3" id="KW-0677">Repeat</keyword>